<accession>A0ACC2G292</accession>
<name>A0ACC2G292_DALPE</name>
<comment type="caution">
    <text evidence="1">The sequence shown here is derived from an EMBL/GenBank/DDBJ whole genome shotgun (WGS) entry which is preliminary data.</text>
</comment>
<gene>
    <name evidence="1" type="ORF">DPEC_G00215080</name>
</gene>
<dbReference type="Proteomes" id="UP001157502">
    <property type="component" value="Chromosome 18"/>
</dbReference>
<sequence length="108" mass="12133">MFLVAGKKIALRLFYRKHDTLDELLTAEPWRFAVLRDPANWLSVNPVRGTVNTSANLDRESPYVHNNKYTAVFMATDNGTGGLEESHSHGTLVSLGREGESTTEKRKE</sequence>
<dbReference type="EMBL" id="CM055745">
    <property type="protein sequence ID" value="KAJ7997723.1"/>
    <property type="molecule type" value="Genomic_DNA"/>
</dbReference>
<keyword evidence="2" id="KW-1185">Reference proteome</keyword>
<evidence type="ECO:0000313" key="2">
    <source>
        <dbReference type="Proteomes" id="UP001157502"/>
    </source>
</evidence>
<protein>
    <submittedName>
        <fullName evidence="1">Uncharacterized protein</fullName>
    </submittedName>
</protein>
<evidence type="ECO:0000313" key="1">
    <source>
        <dbReference type="EMBL" id="KAJ7997723.1"/>
    </source>
</evidence>
<reference evidence="1" key="1">
    <citation type="submission" date="2021-05" db="EMBL/GenBank/DDBJ databases">
        <authorList>
            <person name="Pan Q."/>
            <person name="Jouanno E."/>
            <person name="Zahm M."/>
            <person name="Klopp C."/>
            <person name="Cabau C."/>
            <person name="Louis A."/>
            <person name="Berthelot C."/>
            <person name="Parey E."/>
            <person name="Roest Crollius H."/>
            <person name="Montfort J."/>
            <person name="Robinson-Rechavi M."/>
            <person name="Bouchez O."/>
            <person name="Lampietro C."/>
            <person name="Lopez Roques C."/>
            <person name="Donnadieu C."/>
            <person name="Postlethwait J."/>
            <person name="Bobe J."/>
            <person name="Dillon D."/>
            <person name="Chandos A."/>
            <person name="von Hippel F."/>
            <person name="Guiguen Y."/>
        </authorList>
    </citation>
    <scope>NUCLEOTIDE SEQUENCE</scope>
    <source>
        <strain evidence="1">YG-Jan2019</strain>
    </source>
</reference>
<organism evidence="1 2">
    <name type="scientific">Dallia pectoralis</name>
    <name type="common">Alaska blackfish</name>
    <dbReference type="NCBI Taxonomy" id="75939"/>
    <lineage>
        <taxon>Eukaryota</taxon>
        <taxon>Metazoa</taxon>
        <taxon>Chordata</taxon>
        <taxon>Craniata</taxon>
        <taxon>Vertebrata</taxon>
        <taxon>Euteleostomi</taxon>
        <taxon>Actinopterygii</taxon>
        <taxon>Neopterygii</taxon>
        <taxon>Teleostei</taxon>
        <taxon>Protacanthopterygii</taxon>
        <taxon>Esociformes</taxon>
        <taxon>Umbridae</taxon>
        <taxon>Dallia</taxon>
    </lineage>
</organism>
<proteinExistence type="predicted"/>